<organism evidence="1 2">
    <name type="scientific">Atlanticothrix silvestris CENA357</name>
    <dbReference type="NCBI Taxonomy" id="1725252"/>
    <lineage>
        <taxon>Bacteria</taxon>
        <taxon>Bacillati</taxon>
        <taxon>Cyanobacteriota</taxon>
        <taxon>Cyanophyceae</taxon>
        <taxon>Nostocales</taxon>
        <taxon>Nodulariaceae</taxon>
        <taxon>Atlanticothrix</taxon>
        <taxon>Atlanticothrix silvestris</taxon>
    </lineage>
</organism>
<dbReference type="Proteomes" id="UP000599391">
    <property type="component" value="Unassembled WGS sequence"/>
</dbReference>
<comment type="caution">
    <text evidence="1">The sequence shown here is derived from an EMBL/GenBank/DDBJ whole genome shotgun (WGS) entry which is preliminary data.</text>
</comment>
<dbReference type="Pfam" id="PF04214">
    <property type="entry name" value="DUF411"/>
    <property type="match status" value="1"/>
</dbReference>
<evidence type="ECO:0000313" key="2">
    <source>
        <dbReference type="Proteomes" id="UP000599391"/>
    </source>
</evidence>
<reference evidence="1 2" key="1">
    <citation type="journal article" date="2021" name="Int. J. Syst. Evol. Microbiol.">
        <title>Amazonocrinis nigriterrae gen. nov., sp. nov., Atlanticothrix silvestris gen. nov., sp. nov. and Dendronalium phyllosphericum gen. nov., sp. nov., nostocacean cyanobacteria from Brazilian environments.</title>
        <authorList>
            <person name="Alvarenga D.O."/>
            <person name="Andreote A.P.D."/>
            <person name="Branco L.H.Z."/>
            <person name="Delbaje E."/>
            <person name="Cruz R.B."/>
            <person name="Varani A.M."/>
            <person name="Fiore M.F."/>
        </authorList>
    </citation>
    <scope>NUCLEOTIDE SEQUENCE [LARGE SCALE GENOMIC DNA]</scope>
    <source>
        <strain evidence="1 2">CENA357</strain>
    </source>
</reference>
<dbReference type="EMBL" id="JAECZB010000070">
    <property type="protein sequence ID" value="MBH8554326.1"/>
    <property type="molecule type" value="Genomic_DNA"/>
</dbReference>
<dbReference type="AlphaFoldDB" id="A0A8J7HG21"/>
<keyword evidence="2" id="KW-1185">Reference proteome</keyword>
<sequence length="192" mass="21508">MNKLSRVLLVAIITTGFLFTTYATALALSKENNVHLSHNAQTVISNSQLIPTTSIWDKKTESYSGNREITIYRSPSCGCCGAWIEHIQKQGFKIKEDIKTEEMEAIKQKYNLPQDLASCHTAIIDGYVMEGHIPADDIKRFLKQKPQFIGLAVPGMPLGTPGMESGNIKQPFTIMAFDKKGEVEVFKEYQSY</sequence>
<proteinExistence type="predicted"/>
<dbReference type="InterPro" id="IPR007332">
    <property type="entry name" value="DUF411"/>
</dbReference>
<dbReference type="SUPFAM" id="SSF52833">
    <property type="entry name" value="Thioredoxin-like"/>
    <property type="match status" value="1"/>
</dbReference>
<protein>
    <submittedName>
        <fullName evidence="1">DUF411 domain-containing protein</fullName>
    </submittedName>
</protein>
<gene>
    <name evidence="1" type="ORF">I8751_18540</name>
</gene>
<evidence type="ECO:0000313" key="1">
    <source>
        <dbReference type="EMBL" id="MBH8554326.1"/>
    </source>
</evidence>
<accession>A0A8J7HG21</accession>
<dbReference type="InterPro" id="IPR036249">
    <property type="entry name" value="Thioredoxin-like_sf"/>
</dbReference>
<name>A0A8J7HG21_9CYAN</name>